<dbReference type="Proteomes" id="UP000663814">
    <property type="component" value="Unassembled WGS sequence"/>
</dbReference>
<reference evidence="1 2" key="1">
    <citation type="submission" date="2020-12" db="EMBL/GenBank/DDBJ databases">
        <authorList>
            <person name="Ruan W."/>
            <person name="Khan S.A."/>
            <person name="Jeon C.O."/>
        </authorList>
    </citation>
    <scope>NUCLEOTIDE SEQUENCE [LARGE SCALE GENOMIC DNA]</scope>
    <source>
        <strain evidence="1 2">MA-13</strain>
    </source>
</reference>
<comment type="caution">
    <text evidence="1">The sequence shown here is derived from an EMBL/GenBank/DDBJ whole genome shotgun (WGS) entry which is preliminary data.</text>
</comment>
<dbReference type="RefSeq" id="WP_205312510.1">
    <property type="nucleotide sequence ID" value="NZ_JAERPS020000001.1"/>
</dbReference>
<evidence type="ECO:0000313" key="1">
    <source>
        <dbReference type="EMBL" id="MBZ9610041.1"/>
    </source>
</evidence>
<dbReference type="EMBL" id="JAERPS020000001">
    <property type="protein sequence ID" value="MBZ9610041.1"/>
    <property type="molecule type" value="Genomic_DNA"/>
</dbReference>
<dbReference type="Pfam" id="PF07606">
    <property type="entry name" value="DUF1569"/>
    <property type="match status" value="1"/>
</dbReference>
<keyword evidence="2" id="KW-1185">Reference proteome</keyword>
<gene>
    <name evidence="1" type="ORF">I4W93_000345</name>
</gene>
<evidence type="ECO:0000313" key="2">
    <source>
        <dbReference type="Proteomes" id="UP000663814"/>
    </source>
</evidence>
<accession>A0ABS7X411</accession>
<dbReference type="InterPro" id="IPR011463">
    <property type="entry name" value="DUF1569"/>
</dbReference>
<proteinExistence type="predicted"/>
<sequence length="172" mass="18932">MNRRSFLQLAIGAPIAVLLGGKVVAMARHYPLDELLTQLKRLPPAKLISQGQWNVSTVLQHLAQSIRYSRLGYPEAKTALFQYTAGSIAFNAFAATGSMHHALDQPIPGAPALINSVPNDVALAELVTELELFIAWQGDLAPHFAYGTLTKQQYYTAHYLHIQEHLTEISLS</sequence>
<organism evidence="1 2">
    <name type="scientific">Rheinheimera maricola</name>
    <dbReference type="NCBI Taxonomy" id="2793282"/>
    <lineage>
        <taxon>Bacteria</taxon>
        <taxon>Pseudomonadati</taxon>
        <taxon>Pseudomonadota</taxon>
        <taxon>Gammaproteobacteria</taxon>
        <taxon>Chromatiales</taxon>
        <taxon>Chromatiaceae</taxon>
        <taxon>Rheinheimera</taxon>
    </lineage>
</organism>
<protein>
    <submittedName>
        <fullName evidence="1">DUF1569 domain-containing protein</fullName>
    </submittedName>
</protein>
<reference evidence="1 2" key="2">
    <citation type="submission" date="2021-08" db="EMBL/GenBank/DDBJ databases">
        <title>Rheinheimera aquimaris sp. nov., isolated from seawater of the East Sea in Korea.</title>
        <authorList>
            <person name="Kim K.H."/>
            <person name="Wenting R."/>
            <person name="Kim K.R."/>
            <person name="Jeon C.O."/>
        </authorList>
    </citation>
    <scope>NUCLEOTIDE SEQUENCE [LARGE SCALE GENOMIC DNA]</scope>
    <source>
        <strain evidence="1 2">MA-13</strain>
    </source>
</reference>
<name>A0ABS7X411_9GAMM</name>